<keyword evidence="1" id="KW-0732">Signal</keyword>
<name>A0A7C5ELF8_9BACT</name>
<evidence type="ECO:0000256" key="1">
    <source>
        <dbReference type="ARBA" id="ARBA00022729"/>
    </source>
</evidence>
<keyword evidence="2" id="KW-0812">Transmembrane</keyword>
<evidence type="ECO:0000259" key="3">
    <source>
        <dbReference type="Pfam" id="PF13505"/>
    </source>
</evidence>
<dbReference type="AlphaFoldDB" id="A0A7C5ELF8"/>
<feature type="domain" description="Outer membrane protein beta-barrel" evidence="3">
    <location>
        <begin position="41"/>
        <end position="283"/>
    </location>
</feature>
<dbReference type="InterPro" id="IPR027385">
    <property type="entry name" value="Beta-barrel_OMP"/>
</dbReference>
<feature type="transmembrane region" description="Helical" evidence="2">
    <location>
        <begin position="36"/>
        <end position="53"/>
    </location>
</feature>
<sequence length="283" mass="31611">MAESFWEAASVGLPEIPEPLGFDSQKGREGLPMKRTKIWLLALALLALLYGAARAEMFVEGYIGGNWTANAPDDFTWEGLIRPSYPGHIDPAFQGGLKLGAWFERSGVLSGLNFPTWMRYFGFWLDFSYHALNFPARTYLSNSDKIPNGTFSSEGAVATLAFMFGARYGFFPDAEVPFGRLQPYVAVGPALMFSWQQPTINILATQYHWDADSSSSTNVGLAVEAGLRWMALKNVSLEVSFKYRYFNPTYKYQGPLGIGPDPNCYLRPNFHLFSLQVGAAYHF</sequence>
<comment type="caution">
    <text evidence="4">The sequence shown here is derived from an EMBL/GenBank/DDBJ whole genome shotgun (WGS) entry which is preliminary data.</text>
</comment>
<keyword evidence="2" id="KW-0472">Membrane</keyword>
<accession>A0A7C5ELF8</accession>
<evidence type="ECO:0000256" key="2">
    <source>
        <dbReference type="SAM" id="Phobius"/>
    </source>
</evidence>
<dbReference type="Pfam" id="PF13505">
    <property type="entry name" value="OMP_b-brl"/>
    <property type="match status" value="1"/>
</dbReference>
<evidence type="ECO:0000313" key="4">
    <source>
        <dbReference type="EMBL" id="HGZ11317.1"/>
    </source>
</evidence>
<dbReference type="InterPro" id="IPR011250">
    <property type="entry name" value="OMP/PagP_B-barrel"/>
</dbReference>
<dbReference type="SUPFAM" id="SSF56925">
    <property type="entry name" value="OMPA-like"/>
    <property type="match status" value="1"/>
</dbReference>
<reference evidence="4" key="1">
    <citation type="journal article" date="2020" name="mSystems">
        <title>Genome- and Community-Level Interaction Insights into Carbon Utilization and Element Cycling Functions of Hydrothermarchaeota in Hydrothermal Sediment.</title>
        <authorList>
            <person name="Zhou Z."/>
            <person name="Liu Y."/>
            <person name="Xu W."/>
            <person name="Pan J."/>
            <person name="Luo Z.H."/>
            <person name="Li M."/>
        </authorList>
    </citation>
    <scope>NUCLEOTIDE SEQUENCE [LARGE SCALE GENOMIC DNA]</scope>
    <source>
        <strain evidence="4">SpSt-853</strain>
    </source>
</reference>
<dbReference type="EMBL" id="DTKJ01000024">
    <property type="protein sequence ID" value="HGZ11317.1"/>
    <property type="molecule type" value="Genomic_DNA"/>
</dbReference>
<organism evidence="4">
    <name type="scientific">Desulfobacca acetoxidans</name>
    <dbReference type="NCBI Taxonomy" id="60893"/>
    <lineage>
        <taxon>Bacteria</taxon>
        <taxon>Pseudomonadati</taxon>
        <taxon>Thermodesulfobacteriota</taxon>
        <taxon>Desulfobaccia</taxon>
        <taxon>Desulfobaccales</taxon>
        <taxon>Desulfobaccaceae</taxon>
        <taxon>Desulfobacca</taxon>
    </lineage>
</organism>
<dbReference type="Gene3D" id="2.40.160.20">
    <property type="match status" value="1"/>
</dbReference>
<keyword evidence="2" id="KW-1133">Transmembrane helix</keyword>
<gene>
    <name evidence="4" type="ORF">ENW48_03750</name>
</gene>
<protein>
    <recommendedName>
        <fullName evidence="3">Outer membrane protein beta-barrel domain-containing protein</fullName>
    </recommendedName>
</protein>
<proteinExistence type="predicted"/>